<protein>
    <submittedName>
        <fullName evidence="2">Uncharacterized protein</fullName>
    </submittedName>
</protein>
<evidence type="ECO:0000313" key="3">
    <source>
        <dbReference type="Proteomes" id="UP000053825"/>
    </source>
</evidence>
<sequence>MQSRGKGNLPPVYSMEKETSGGAIKTEKMGMSEVGSKELGARSQSCSGGSLADDKNVELLVLSGGMMKSFELDQDPWGIEGLKSVVIFGDLTASRLPKVMENLEGNKSRLSCNCPIGRSPRPIVHVHLVTKGGVRAVNDRVASRLHEQRGN</sequence>
<proteinExistence type="predicted"/>
<gene>
    <name evidence="2" type="ORF">WH47_08317</name>
</gene>
<keyword evidence="3" id="KW-1185">Reference proteome</keyword>
<evidence type="ECO:0000256" key="1">
    <source>
        <dbReference type="SAM" id="MobiDB-lite"/>
    </source>
</evidence>
<dbReference type="EMBL" id="KQ414596">
    <property type="protein sequence ID" value="KOC70056.1"/>
    <property type="molecule type" value="Genomic_DNA"/>
</dbReference>
<feature type="compositionally biased region" description="Basic and acidic residues" evidence="1">
    <location>
        <begin position="15"/>
        <end position="28"/>
    </location>
</feature>
<accession>A0A0L7RH71</accession>
<dbReference type="AlphaFoldDB" id="A0A0L7RH71"/>
<feature type="region of interest" description="Disordered" evidence="1">
    <location>
        <begin position="1"/>
        <end position="28"/>
    </location>
</feature>
<name>A0A0L7RH71_9HYME</name>
<evidence type="ECO:0000313" key="2">
    <source>
        <dbReference type="EMBL" id="KOC70056.1"/>
    </source>
</evidence>
<reference evidence="2 3" key="1">
    <citation type="submission" date="2015-07" db="EMBL/GenBank/DDBJ databases">
        <title>The genome of Habropoda laboriosa.</title>
        <authorList>
            <person name="Pan H."/>
            <person name="Kapheim K."/>
        </authorList>
    </citation>
    <scope>NUCLEOTIDE SEQUENCE [LARGE SCALE GENOMIC DNA]</scope>
    <source>
        <strain evidence="2">0110345459</strain>
    </source>
</reference>
<dbReference type="Proteomes" id="UP000053825">
    <property type="component" value="Unassembled WGS sequence"/>
</dbReference>
<organism evidence="2 3">
    <name type="scientific">Habropoda laboriosa</name>
    <dbReference type="NCBI Taxonomy" id="597456"/>
    <lineage>
        <taxon>Eukaryota</taxon>
        <taxon>Metazoa</taxon>
        <taxon>Ecdysozoa</taxon>
        <taxon>Arthropoda</taxon>
        <taxon>Hexapoda</taxon>
        <taxon>Insecta</taxon>
        <taxon>Pterygota</taxon>
        <taxon>Neoptera</taxon>
        <taxon>Endopterygota</taxon>
        <taxon>Hymenoptera</taxon>
        <taxon>Apocrita</taxon>
        <taxon>Aculeata</taxon>
        <taxon>Apoidea</taxon>
        <taxon>Anthophila</taxon>
        <taxon>Apidae</taxon>
        <taxon>Habropoda</taxon>
    </lineage>
</organism>